<keyword evidence="4" id="KW-0067">ATP-binding</keyword>
<dbReference type="PANTHER" id="PTHR47961">
    <property type="entry name" value="DNA POLYMERASE THETA, PUTATIVE (AFU_ORTHOLOGUE AFUA_1G05260)-RELATED"/>
    <property type="match status" value="1"/>
</dbReference>
<evidence type="ECO:0000256" key="1">
    <source>
        <dbReference type="ARBA" id="ARBA00022741"/>
    </source>
</evidence>
<dbReference type="Pfam" id="PF00270">
    <property type="entry name" value="DEAD"/>
    <property type="match status" value="2"/>
</dbReference>
<comment type="caution">
    <text evidence="6">The sequence shown here is derived from an EMBL/GenBank/DDBJ whole genome shotgun (WGS) entry which is preliminary data.</text>
</comment>
<dbReference type="FunFam" id="1.10.3380.10:FF:000001">
    <property type="entry name" value="U5 small nuclear ribonucleoprotein helicase"/>
    <property type="match status" value="1"/>
</dbReference>
<keyword evidence="7" id="KW-1185">Reference proteome</keyword>
<feature type="region of interest" description="Disordered" evidence="5">
    <location>
        <begin position="1850"/>
        <end position="1916"/>
    </location>
</feature>
<proteinExistence type="predicted"/>
<dbReference type="PIRSF" id="PIRSF039073">
    <property type="entry name" value="BRR2"/>
    <property type="match status" value="1"/>
</dbReference>
<dbReference type="FunFam" id="1.10.10.10:FF:000024">
    <property type="entry name" value="U5 small nuclear ribonucleoprotein helicase"/>
    <property type="match status" value="1"/>
</dbReference>
<keyword evidence="2" id="KW-0378">Hydrolase</keyword>
<dbReference type="InterPro" id="IPR036388">
    <property type="entry name" value="WH-like_DNA-bd_sf"/>
</dbReference>
<name>A0A177TXP7_9BASI</name>
<dbReference type="InterPro" id="IPR014001">
    <property type="entry name" value="Helicase_ATP-bd"/>
</dbReference>
<dbReference type="InterPro" id="IPR036390">
    <property type="entry name" value="WH_DNA-bd_sf"/>
</dbReference>
<dbReference type="GO" id="GO:0004386">
    <property type="term" value="F:helicase activity"/>
    <property type="evidence" value="ECO:0007669"/>
    <property type="project" value="UniProtKB-KW"/>
</dbReference>
<dbReference type="InterPro" id="IPR035892">
    <property type="entry name" value="C2_domain_sf"/>
</dbReference>
<dbReference type="FunFam" id="3.40.50.300:FF:000062">
    <property type="entry name" value="U5 small nuclear ribonucleoprotein helicase"/>
    <property type="match status" value="1"/>
</dbReference>
<dbReference type="Pfam" id="PF23445">
    <property type="entry name" value="WHD_SNRNP200"/>
    <property type="match status" value="2"/>
</dbReference>
<dbReference type="SMART" id="SM00382">
    <property type="entry name" value="AAA"/>
    <property type="match status" value="2"/>
</dbReference>
<feature type="region of interest" description="Disordered" evidence="5">
    <location>
        <begin position="1"/>
        <end position="64"/>
    </location>
</feature>
<dbReference type="Gene3D" id="3.40.50.300">
    <property type="entry name" value="P-loop containing nucleotide triphosphate hydrolases"/>
    <property type="match status" value="4"/>
</dbReference>
<evidence type="ECO:0000256" key="4">
    <source>
        <dbReference type="ARBA" id="ARBA00022840"/>
    </source>
</evidence>
<dbReference type="InterPro" id="IPR057842">
    <property type="entry name" value="WH_MER3"/>
</dbReference>
<protein>
    <recommendedName>
        <fullName evidence="8">Sec63-domain-containing protein</fullName>
    </recommendedName>
</protein>
<evidence type="ECO:0008006" key="8">
    <source>
        <dbReference type="Google" id="ProtNLM"/>
    </source>
</evidence>
<dbReference type="SMART" id="SM00490">
    <property type="entry name" value="HELICc"/>
    <property type="match status" value="1"/>
</dbReference>
<dbReference type="SMART" id="SM00973">
    <property type="entry name" value="Sec63"/>
    <property type="match status" value="1"/>
</dbReference>
<dbReference type="CDD" id="cd18795">
    <property type="entry name" value="SF2_C_Ski2"/>
    <property type="match status" value="1"/>
</dbReference>
<feature type="compositionally biased region" description="Basic and acidic residues" evidence="5">
    <location>
        <begin position="27"/>
        <end position="36"/>
    </location>
</feature>
<dbReference type="InterPro" id="IPR004179">
    <property type="entry name" value="Sec63-dom"/>
</dbReference>
<dbReference type="GO" id="GO:0005524">
    <property type="term" value="F:ATP binding"/>
    <property type="evidence" value="ECO:0007669"/>
    <property type="project" value="UniProtKB-KW"/>
</dbReference>
<keyword evidence="3" id="KW-0347">Helicase</keyword>
<evidence type="ECO:0000313" key="6">
    <source>
        <dbReference type="EMBL" id="KAE8250318.1"/>
    </source>
</evidence>
<dbReference type="SUPFAM" id="SSF158702">
    <property type="entry name" value="Sec63 N-terminal domain-like"/>
    <property type="match status" value="1"/>
</dbReference>
<evidence type="ECO:0000256" key="2">
    <source>
        <dbReference type="ARBA" id="ARBA00022801"/>
    </source>
</evidence>
<dbReference type="SMART" id="SM00487">
    <property type="entry name" value="DEXDc"/>
    <property type="match status" value="2"/>
</dbReference>
<dbReference type="FunFam" id="3.40.50.300:FF:000102">
    <property type="entry name" value="RNA helicase, activating signal cointegrator 1"/>
    <property type="match status" value="1"/>
</dbReference>
<dbReference type="InterPro" id="IPR027417">
    <property type="entry name" value="P-loop_NTPase"/>
</dbReference>
<sequence>MKDTARTENLVSHIDSLLGSGAGESRQPPKLDEDLLKALQDVEGSGRRSDSARQALSEEGIETEASASRDEVFFWDTYWHQAAQSQNDSELHAHEDLESDPAVQVIARIRAAVGHHAEGQDVLKTVENILASGAPDEAVSEQLADLLGFDHLDLVSDAIANRAALVQEMQDQTAAVVAKGTSTWGPDDRDVVESYLPATASHLGASSKSGGAKPYIPGSQVVIHTAEEQAEAKRLRAEQRRMHRNRGPTGAAGDAAAVDSLAKYSAADLERIRDEQLMSNASRPLFSSDRGPTMTSQPVYPHVFSSSTNSGHGNILSITGSKFALPIGTTREETPLYEEVTIPPPKQVPFRMAERLIPIGEMEPLCRPAFPGYKSLNRLQSAVYPLGYGTSENLLVCAPTGAGKTDVAMLTVLRTINHYSRPRADGSNKNFDINRNAFKIVYVAPMKALAAEIVRKFSKRLAYLGIKVREFTGDMQLTRQEIAETQMIVTTPEKWDVATRKPTGEGELATKVKLLIIDEVHLLHEERGAVIETIVARTLRLVESSQSLIRIVGLSATLPNYVDVADFLRVNRYQGLFYFDSSFRPVPLEQHFIGVKGKGGSPQSRANLDKAAFEKATQLIQDGHQVMVFVHARKETVKTAQSLREAFQAEGLSDFLTVGKTEHPSAYEAIRRDVQSSRNREMKELLDQGFGIHHAGMLRSDRNISERAFEQGITKILCCTATLAWGVNLPAFAVLIKGTDVYDSGAGKFVDLSILDVLQIFGRAGRPQYEDLGVGYILTANDKLDHYVDAITAQHPIESKFQVGLTDALNAEIALGTVTSVRDGISWLGYTYLFTRMKRQPLAYGLTVAEVMDDPHLGAKRMQLIESAVKRLEAAKMLTTQGGISGSNELAITDLGRIAARYYIPCRTIEVFNEKLRARMSEADVLHVLSMATDFEQIIMRDTEEKELKALLVKAPCDVPGGIDTSQGKVNILLQSFISREYVEDFALVSDSGYVAQNAGRIIRALLEIALAKNFAPASMSLMSMSKAIEKRVWPFEHPLGQSGLPQDTVYNLTRWADEVEVQTLRTMSAADIGKLIHLNERLGGFVRNAARQFPQLQLSHALRPLSHNILRIDIQLKRDFDWSEKVHGGAEAFYVWVQDEGGDEILQSTHVMFRSQNKVLDLAFHITLSSNGKEGGGLSLPSGVSLRWVSDRWHGSEETIWVSFTQLHMPAAPPPTQGLLNLPLLLVKESIPNEDVRKLYLRDAEDGSNNSIIAWNALQTQVFHTVVHTKANLLLAAPVASGKTTLLELAIWRALTNGENSSSAVVLHLSPNQHIARANFEAFKRRGSFPGGPRSRLALTSTGLSDLQGGSVIFTTARTLLRVIGSGATNFSSVKLVVAEDLHLLDAPYELVIARLQQKLSDTSVRWVASTVSLQDASSLGAWLDIKVEHQYCFEPKDRPSPLTLSLHALDVTHSLALIKAMIKPTYDKIKQVAPSEPTMIFVPSRAQCSNTAQDLITRLASELDTEAFLGVTPTTIEAYVHALQDRGLGEALFHGIGIYHDGMNTRDQALSLELFRSGIIRVLIVPREACWSVPVRAKLVVVMGTQYVRLAPVLAAEANKNAPPAVVRKTVDYPMTDLMRMQGYAVRRGTPESPDPPGECLILCQSSHRDLLHQTLNAGLPLVSELSSSEFGTTTLVHEIVELVAGGMIKGARDVVDLLSWTYLFHDMQRNPSYYDARDTDVLATADRLSDLVDVLIDKLQECDCITTAGESSATAEVGARQIKAVTSLGKAFLSHRRPGLLGRCINLFDHVRNQAGLAASLCWNGLDGRLLQNGNDSDEALLGTALEALRLRVPGEYLAAFDVPRPSKAARKADRKGPSTVGSQKTAAKSGKQKQSDAASEADSSVPVSNPEKEVGETAETAASVVEGAEEEPSALRREHVLRLLLAGFFAGQHPSTGSAATSADVAALRKRRDGLLIQLVQNS</sequence>
<dbReference type="SUPFAM" id="SSF52540">
    <property type="entry name" value="P-loop containing nucleoside triphosphate hydrolases"/>
    <property type="match status" value="4"/>
</dbReference>
<dbReference type="CDD" id="cd18020">
    <property type="entry name" value="DEXHc_ASCC3_1"/>
    <property type="match status" value="1"/>
</dbReference>
<dbReference type="EMBL" id="LWDF02000334">
    <property type="protein sequence ID" value="KAE8250318.1"/>
    <property type="molecule type" value="Genomic_DNA"/>
</dbReference>
<evidence type="ECO:0000313" key="7">
    <source>
        <dbReference type="Proteomes" id="UP000077521"/>
    </source>
</evidence>
<dbReference type="InterPro" id="IPR003593">
    <property type="entry name" value="AAA+_ATPase"/>
</dbReference>
<dbReference type="Gene3D" id="2.60.40.150">
    <property type="entry name" value="C2 domain"/>
    <property type="match status" value="1"/>
</dbReference>
<evidence type="ECO:0000256" key="5">
    <source>
        <dbReference type="SAM" id="MobiDB-lite"/>
    </source>
</evidence>
<gene>
    <name evidence="6" type="ORF">A4X13_0g4822</name>
</gene>
<dbReference type="Gene3D" id="1.10.3380.10">
    <property type="entry name" value="Sec63 N-terminal domain-like domain"/>
    <property type="match status" value="1"/>
</dbReference>
<dbReference type="SUPFAM" id="SSF46785">
    <property type="entry name" value="Winged helix' DNA-binding domain"/>
    <property type="match status" value="1"/>
</dbReference>
<evidence type="ECO:0000256" key="3">
    <source>
        <dbReference type="ARBA" id="ARBA00022806"/>
    </source>
</evidence>
<dbReference type="InterPro" id="IPR050474">
    <property type="entry name" value="Hel308_SKI2-like"/>
</dbReference>
<dbReference type="Gene3D" id="1.10.10.10">
    <property type="entry name" value="Winged helix-like DNA-binding domain superfamily/Winged helix DNA-binding domain"/>
    <property type="match status" value="2"/>
</dbReference>
<feature type="compositionally biased region" description="Polar residues" evidence="5">
    <location>
        <begin position="1879"/>
        <end position="1891"/>
    </location>
</feature>
<dbReference type="GO" id="GO:0003676">
    <property type="term" value="F:nucleic acid binding"/>
    <property type="evidence" value="ECO:0007669"/>
    <property type="project" value="InterPro"/>
</dbReference>
<dbReference type="InterPro" id="IPR001650">
    <property type="entry name" value="Helicase_C-like"/>
</dbReference>
<accession>A0A177TXP7</accession>
<dbReference type="PANTHER" id="PTHR47961:SF13">
    <property type="entry name" value="ACTIVATING SIGNAL COINTEGRATOR 1 COMPLEX SUBUNIT 3"/>
    <property type="match status" value="1"/>
</dbReference>
<reference evidence="6" key="2">
    <citation type="journal article" date="2019" name="IMA Fungus">
        <title>Genome sequencing and comparison of five Tilletia species to identify candidate genes for the detection of regulated species infecting wheat.</title>
        <authorList>
            <person name="Nguyen H.D.T."/>
            <person name="Sultana T."/>
            <person name="Kesanakurti P."/>
            <person name="Hambleton S."/>
        </authorList>
    </citation>
    <scope>NUCLEOTIDE SEQUENCE</scope>
    <source>
        <strain evidence="6">DAOMC 236416</strain>
    </source>
</reference>
<dbReference type="SUPFAM" id="SSF81296">
    <property type="entry name" value="E set domains"/>
    <property type="match status" value="1"/>
</dbReference>
<dbReference type="PROSITE" id="PS51192">
    <property type="entry name" value="HELICASE_ATP_BIND_1"/>
    <property type="match status" value="1"/>
</dbReference>
<keyword evidence="1" id="KW-0547">Nucleotide-binding</keyword>
<dbReference type="InterPro" id="IPR011545">
    <property type="entry name" value="DEAD/DEAH_box_helicase_dom"/>
</dbReference>
<organism evidence="6 7">
    <name type="scientific">Tilletia indica</name>
    <dbReference type="NCBI Taxonomy" id="43049"/>
    <lineage>
        <taxon>Eukaryota</taxon>
        <taxon>Fungi</taxon>
        <taxon>Dikarya</taxon>
        <taxon>Basidiomycota</taxon>
        <taxon>Ustilaginomycotina</taxon>
        <taxon>Exobasidiomycetes</taxon>
        <taxon>Tilletiales</taxon>
        <taxon>Tilletiaceae</taxon>
        <taxon>Tilletia</taxon>
    </lineage>
</organism>
<dbReference type="InterPro" id="IPR014756">
    <property type="entry name" value="Ig_E-set"/>
</dbReference>
<dbReference type="Pfam" id="PF02889">
    <property type="entry name" value="Sec63"/>
    <property type="match status" value="1"/>
</dbReference>
<dbReference type="GO" id="GO:0016787">
    <property type="term" value="F:hydrolase activity"/>
    <property type="evidence" value="ECO:0007669"/>
    <property type="project" value="UniProtKB-KW"/>
</dbReference>
<reference evidence="6" key="1">
    <citation type="submission" date="2016-04" db="EMBL/GenBank/DDBJ databases">
        <authorList>
            <person name="Nguyen H.D."/>
            <person name="Samba Siva P."/>
            <person name="Cullis J."/>
            <person name="Levesque C.A."/>
            <person name="Hambleton S."/>
        </authorList>
    </citation>
    <scope>NUCLEOTIDE SEQUENCE</scope>
    <source>
        <strain evidence="6">DAOMC 236416</strain>
    </source>
</reference>
<dbReference type="Proteomes" id="UP000077521">
    <property type="component" value="Unassembled WGS sequence"/>
</dbReference>
<dbReference type="PROSITE" id="PS51194">
    <property type="entry name" value="HELICASE_CTER"/>
    <property type="match status" value="1"/>
</dbReference>